<comment type="caution">
    <text evidence="17">The sequence shown here is derived from an EMBL/GenBank/DDBJ whole genome shotgun (WGS) entry which is preliminary data.</text>
</comment>
<keyword evidence="18" id="KW-1185">Reference proteome</keyword>
<feature type="domain" description="Malate synthase N-terminal" evidence="14">
    <location>
        <begin position="16"/>
        <end position="75"/>
    </location>
</feature>
<sequence length="721" mass="77455">MGTRVSTHGLQVAKELHDFVNDKALPGTGVTQEAFWAGLAALVRDLAPRNRELLARRDQLQEQIDAWHRANPGTPDMVTYKAFLTEIGYLTPEGEDFAVATANVDPEISTVAGPQLVVPVMNARYALNAANARWGSLYDALYGTDAMGSLPAGGGFDAARGAEVIAHARKVLDESAPLASGSWADAEGLAVVDGALAVTVSGQPVALKDAAQFAGYRGEASAPTNVLLVKNGLHLDIVVDAAHPIGKTDKAHIADVILESALSTIMDCEDSVAAVDAEDKVVVYGNWLGLLKGDLVESFEKGGKTVTRKLNGDRSYTAPDGQGSVSLHGRSLLLVRNVGHLMTIDAVLDEAGNEIPEGILDGLVTSLIGLHDIGPNGKRLNSRAGSIYIVKPKMHGPEEVAFANELFGRIEQILGMDANTLKMGIMDEERRTTVNLKQCIRAAKDRVFFINTGFLDRTGDEMHTSMEAGPMIRKGDMKAAPWIAAYENNNVDVGLACGLPGHAQIGKGMWAMPDLMQAMLEQKIGHPKAGANTAWVPSPTAATLHALHYHQVSVKDRQAELKTRAKAKLEDILSIPVAERPNWAPADIQAELDNNAQGILGYVVRWVEQGVGCSKVPDINNVGLMEDRATLRISSQHIANWLRHGVCSKEQVMETLKRMASLVDEQNAGDPAYRAMSADFDASIGFQAACDLVFEGTSQPNGYTEPVLHARRREFKARAAS</sequence>
<comment type="pathway">
    <text evidence="10 12">Carbohydrate metabolism; glyoxylate cycle; (S)-malate from isocitrate: step 2/2.</text>
</comment>
<comment type="cofactor">
    <cofactor evidence="1 10">
        <name>Mg(2+)</name>
        <dbReference type="ChEBI" id="CHEBI:18420"/>
    </cofactor>
</comment>
<evidence type="ECO:0000259" key="14">
    <source>
        <dbReference type="Pfam" id="PF20656"/>
    </source>
</evidence>
<feature type="binding site" evidence="10">
    <location>
        <begin position="453"/>
        <end position="456"/>
    </location>
    <ligand>
        <name>glyoxylate</name>
        <dbReference type="ChEBI" id="CHEBI:36655"/>
    </ligand>
</feature>
<dbReference type="PANTHER" id="PTHR42739">
    <property type="entry name" value="MALATE SYNTHASE G"/>
    <property type="match status" value="1"/>
</dbReference>
<dbReference type="GO" id="GO:0004474">
    <property type="term" value="F:malate synthase activity"/>
    <property type="evidence" value="ECO:0007669"/>
    <property type="project" value="UniProtKB-EC"/>
</dbReference>
<dbReference type="Pfam" id="PF20656">
    <property type="entry name" value="MS_N"/>
    <property type="match status" value="1"/>
</dbReference>
<feature type="domain" description="Malate synthase G alpha-beta insertion" evidence="15">
    <location>
        <begin position="156"/>
        <end position="229"/>
    </location>
</feature>
<evidence type="ECO:0000256" key="3">
    <source>
        <dbReference type="ARBA" id="ARBA00022490"/>
    </source>
</evidence>
<dbReference type="InterPro" id="IPR044856">
    <property type="entry name" value="Malate_synth_C_sf"/>
</dbReference>
<dbReference type="InterPro" id="IPR048355">
    <property type="entry name" value="MS_C"/>
</dbReference>
<keyword evidence="17" id="KW-0012">Acyltransferase</keyword>
<dbReference type="RefSeq" id="WP_149891268.1">
    <property type="nucleotide sequence ID" value="NZ_JBHUFA010000001.1"/>
</dbReference>
<dbReference type="Proteomes" id="UP001597327">
    <property type="component" value="Unassembled WGS sequence"/>
</dbReference>
<comment type="catalytic activity">
    <reaction evidence="9 10 12">
        <text>glyoxylate + acetyl-CoA + H2O = (S)-malate + CoA + H(+)</text>
        <dbReference type="Rhea" id="RHEA:18181"/>
        <dbReference type="ChEBI" id="CHEBI:15377"/>
        <dbReference type="ChEBI" id="CHEBI:15378"/>
        <dbReference type="ChEBI" id="CHEBI:15589"/>
        <dbReference type="ChEBI" id="CHEBI:36655"/>
        <dbReference type="ChEBI" id="CHEBI:57287"/>
        <dbReference type="ChEBI" id="CHEBI:57288"/>
        <dbReference type="EC" id="2.3.3.9"/>
    </reaction>
</comment>
<evidence type="ECO:0000256" key="2">
    <source>
        <dbReference type="ARBA" id="ARBA00022435"/>
    </source>
</evidence>
<evidence type="ECO:0000259" key="15">
    <source>
        <dbReference type="Pfam" id="PF20658"/>
    </source>
</evidence>
<dbReference type="Pfam" id="PF20659">
    <property type="entry name" value="MS_C"/>
    <property type="match status" value="1"/>
</dbReference>
<dbReference type="HAMAP" id="MF_00641">
    <property type="entry name" value="Malate_synth_G"/>
    <property type="match status" value="1"/>
</dbReference>
<keyword evidence="3 10" id="KW-0963">Cytoplasm</keyword>
<comment type="subunit">
    <text evidence="10">Monomer.</text>
</comment>
<dbReference type="InterPro" id="IPR001465">
    <property type="entry name" value="Malate_synthase_TIM"/>
</dbReference>
<protein>
    <recommendedName>
        <fullName evidence="10 11">Malate synthase G</fullName>
        <ecNumber evidence="10 11">2.3.3.9</ecNumber>
    </recommendedName>
</protein>
<dbReference type="Gene3D" id="1.20.1220.12">
    <property type="entry name" value="Malate synthase, domain III"/>
    <property type="match status" value="1"/>
</dbReference>
<dbReference type="InterPro" id="IPR046363">
    <property type="entry name" value="MS_N_TIM-barrel_dom"/>
</dbReference>
<organism evidence="17 18">
    <name type="scientific">Roseibium aestuarii</name>
    <dbReference type="NCBI Taxonomy" id="2600299"/>
    <lineage>
        <taxon>Bacteria</taxon>
        <taxon>Pseudomonadati</taxon>
        <taxon>Pseudomonadota</taxon>
        <taxon>Alphaproteobacteria</taxon>
        <taxon>Hyphomicrobiales</taxon>
        <taxon>Stappiaceae</taxon>
        <taxon>Roseibium</taxon>
    </lineage>
</organism>
<keyword evidence="8 10" id="KW-0558">Oxidation</keyword>
<feature type="domain" description="Malate synthase C-terminal" evidence="16">
    <location>
        <begin position="588"/>
        <end position="681"/>
    </location>
</feature>
<dbReference type="NCBIfam" id="NF002825">
    <property type="entry name" value="PRK02999.1"/>
    <property type="match status" value="1"/>
</dbReference>
<feature type="active site" description="Proton donor" evidence="10">
    <location>
        <position position="627"/>
    </location>
</feature>
<comment type="caution">
    <text evidence="10">Lacks conserved residue(s) required for the propagation of feature annotation.</text>
</comment>
<feature type="binding site" evidence="10">
    <location>
        <position position="428"/>
    </location>
    <ligand>
        <name>Mg(2+)</name>
        <dbReference type="ChEBI" id="CHEBI:18420"/>
    </ligand>
</feature>
<evidence type="ECO:0000256" key="11">
    <source>
        <dbReference type="NCBIfam" id="TIGR01345"/>
    </source>
</evidence>
<accession>A0ABW4JT13</accession>
<reference evidence="18" key="1">
    <citation type="journal article" date="2019" name="Int. J. Syst. Evol. Microbiol.">
        <title>The Global Catalogue of Microorganisms (GCM) 10K type strain sequencing project: providing services to taxonomists for standard genome sequencing and annotation.</title>
        <authorList>
            <consortium name="The Broad Institute Genomics Platform"/>
            <consortium name="The Broad Institute Genome Sequencing Center for Infectious Disease"/>
            <person name="Wu L."/>
            <person name="Ma J."/>
        </authorList>
    </citation>
    <scope>NUCLEOTIDE SEQUENCE [LARGE SCALE GENOMIC DNA]</scope>
    <source>
        <strain evidence="18">JCM 3369</strain>
    </source>
</reference>
<feature type="binding site" evidence="10">
    <location>
        <position position="117"/>
    </location>
    <ligand>
        <name>acetyl-CoA</name>
        <dbReference type="ChEBI" id="CHEBI:57288"/>
    </ligand>
</feature>
<dbReference type="Pfam" id="PF01274">
    <property type="entry name" value="MS_TIM-barrel"/>
    <property type="match status" value="1"/>
</dbReference>
<evidence type="ECO:0000256" key="10">
    <source>
        <dbReference type="HAMAP-Rule" id="MF_00641"/>
    </source>
</evidence>
<comment type="function">
    <text evidence="10">Involved in the glycolate utilization. Catalyzes the condensation and subsequent hydrolysis of acetyl-coenzyme A (acetyl-CoA) and glyoxylate to form malate and CoA.</text>
</comment>
<feature type="modified residue" description="Cysteine sulfenic acid (-SOH)" evidence="10">
    <location>
        <position position="613"/>
    </location>
</feature>
<evidence type="ECO:0000313" key="17">
    <source>
        <dbReference type="EMBL" id="MFD1694937.1"/>
    </source>
</evidence>
<feature type="binding site" evidence="10">
    <location>
        <begin position="124"/>
        <end position="125"/>
    </location>
    <ligand>
        <name>acetyl-CoA</name>
        <dbReference type="ChEBI" id="CHEBI:57288"/>
    </ligand>
</feature>
<dbReference type="EMBL" id="JBHUFA010000001">
    <property type="protein sequence ID" value="MFD1694937.1"/>
    <property type="molecule type" value="Genomic_DNA"/>
</dbReference>
<dbReference type="SUPFAM" id="SSF51645">
    <property type="entry name" value="Malate synthase G"/>
    <property type="match status" value="1"/>
</dbReference>
<evidence type="ECO:0000256" key="6">
    <source>
        <dbReference type="ARBA" id="ARBA00022723"/>
    </source>
</evidence>
<evidence type="ECO:0000313" key="18">
    <source>
        <dbReference type="Proteomes" id="UP001597327"/>
    </source>
</evidence>
<evidence type="ECO:0000256" key="5">
    <source>
        <dbReference type="ARBA" id="ARBA00022679"/>
    </source>
</evidence>
<dbReference type="InterPro" id="IPR048357">
    <property type="entry name" value="MSG_insertion"/>
</dbReference>
<dbReference type="InterPro" id="IPR006253">
    <property type="entry name" value="Malate_synthG"/>
</dbReference>
<feature type="active site" description="Proton acceptor" evidence="10">
    <location>
        <position position="336"/>
    </location>
</feature>
<proteinExistence type="inferred from homology"/>
<keyword evidence="2 10" id="KW-0329">Glyoxylate bypass</keyword>
<evidence type="ECO:0000259" key="16">
    <source>
        <dbReference type="Pfam" id="PF20659"/>
    </source>
</evidence>
<evidence type="ECO:0000256" key="8">
    <source>
        <dbReference type="ARBA" id="ARBA00023097"/>
    </source>
</evidence>
<keyword evidence="7 10" id="KW-0460">Magnesium</keyword>
<evidence type="ECO:0000256" key="1">
    <source>
        <dbReference type="ARBA" id="ARBA00001946"/>
    </source>
</evidence>
<comment type="similarity">
    <text evidence="10 12">Belongs to the malate synthase family. GlcB subfamily.</text>
</comment>
<dbReference type="Gene3D" id="3.20.20.360">
    <property type="entry name" value="Malate synthase, domain 3"/>
    <property type="match status" value="2"/>
</dbReference>
<comment type="subcellular location">
    <subcellularLocation>
        <location evidence="10 12">Cytoplasm</location>
    </subcellularLocation>
</comment>
<dbReference type="CDD" id="cd00728">
    <property type="entry name" value="malate_synt_G"/>
    <property type="match status" value="1"/>
</dbReference>
<feature type="binding site" evidence="10">
    <location>
        <position position="456"/>
    </location>
    <ligand>
        <name>Mg(2+)</name>
        <dbReference type="ChEBI" id="CHEBI:18420"/>
    </ligand>
</feature>
<name>A0ABW4JT13_9HYPH</name>
<dbReference type="EC" id="2.3.3.9" evidence="10 11"/>
<keyword evidence="6 10" id="KW-0479">Metal-binding</keyword>
<keyword evidence="5 10" id="KW-0808">Transferase</keyword>
<feature type="binding site" evidence="10">
    <location>
        <position position="336"/>
    </location>
    <ligand>
        <name>glyoxylate</name>
        <dbReference type="ChEBI" id="CHEBI:36655"/>
    </ligand>
</feature>
<dbReference type="NCBIfam" id="TIGR01345">
    <property type="entry name" value="malate_syn_G"/>
    <property type="match status" value="1"/>
</dbReference>
<evidence type="ECO:0000256" key="4">
    <source>
        <dbReference type="ARBA" id="ARBA00022532"/>
    </source>
</evidence>
<feature type="binding site" evidence="10">
    <location>
        <position position="537"/>
    </location>
    <ligand>
        <name>acetyl-CoA</name>
        <dbReference type="ChEBI" id="CHEBI:57288"/>
    </ligand>
</feature>
<dbReference type="InterPro" id="IPR011076">
    <property type="entry name" value="Malate_synth_sf"/>
</dbReference>
<feature type="domain" description="Malate synthase TIM barrel" evidence="13">
    <location>
        <begin position="333"/>
        <end position="572"/>
    </location>
</feature>
<evidence type="ECO:0000256" key="12">
    <source>
        <dbReference type="RuleBase" id="RU003572"/>
    </source>
</evidence>
<dbReference type="PANTHER" id="PTHR42739:SF1">
    <property type="entry name" value="MALATE SYNTHASE G"/>
    <property type="match status" value="1"/>
</dbReference>
<gene>
    <name evidence="10" type="primary">glcB</name>
    <name evidence="17" type="ORF">ACFSC7_05360</name>
</gene>
<feature type="binding site" evidence="10">
    <location>
        <position position="308"/>
    </location>
    <ligand>
        <name>acetyl-CoA</name>
        <dbReference type="ChEBI" id="CHEBI:57288"/>
    </ligand>
</feature>
<dbReference type="InterPro" id="IPR048356">
    <property type="entry name" value="MS_N"/>
</dbReference>
<feature type="binding site" evidence="10">
    <location>
        <position position="271"/>
    </location>
    <ligand>
        <name>acetyl-CoA</name>
        <dbReference type="ChEBI" id="CHEBI:57288"/>
    </ligand>
</feature>
<evidence type="ECO:0000259" key="13">
    <source>
        <dbReference type="Pfam" id="PF01274"/>
    </source>
</evidence>
<evidence type="ECO:0000256" key="9">
    <source>
        <dbReference type="ARBA" id="ARBA00047918"/>
    </source>
</evidence>
<dbReference type="Pfam" id="PF20658">
    <property type="entry name" value="MSG_insertion"/>
    <property type="match status" value="1"/>
</dbReference>
<feature type="binding site" evidence="10">
    <location>
        <position position="428"/>
    </location>
    <ligand>
        <name>glyoxylate</name>
        <dbReference type="ChEBI" id="CHEBI:36655"/>
    </ligand>
</feature>
<evidence type="ECO:0000256" key="7">
    <source>
        <dbReference type="ARBA" id="ARBA00022842"/>
    </source>
</evidence>
<keyword evidence="4 10" id="KW-0816">Tricarboxylic acid cycle</keyword>